<dbReference type="SMART" id="SM00849">
    <property type="entry name" value="Lactamase_B"/>
    <property type="match status" value="1"/>
</dbReference>
<dbReference type="EMBL" id="JARPMG010000009">
    <property type="protein sequence ID" value="KAJ8098143.1"/>
    <property type="molecule type" value="Genomic_DNA"/>
</dbReference>
<sequence>MANKLMCILLSVAALSLSALASICNLTQDQPLRVETYVNTEQGVNMVSSLIIGSQASMVIDLPMTIGKSKELASWVKATTDKPVVAAFTSHNHPDHYLGNSAFFEEFPDARYYAKARVARGIQSEAAKKVEDWSRTFGSHNVVQNTSIPSVYDYSFFALPGDENAPVYLFDPLSADTIDVTIFWIPSMRVLVPGDAIFGHDLHIWLSDLVTPALTESWLTSLQFMAGLQPSAIIPGHASSNSCFDGTQDLDHTYEYIKFFQGEIESKGPDYFTPTEIYNLFDRQFPGMVNTGSKTGLNRLNISAEHFGRGGKSRVHYQPLSTFNDSAVLNGWIL</sequence>
<proteinExistence type="predicted"/>
<feature type="domain" description="Metallo-beta-lactamase" evidence="2">
    <location>
        <begin position="45"/>
        <end position="237"/>
    </location>
</feature>
<feature type="chain" id="PRO_5041984664" evidence="1">
    <location>
        <begin position="22"/>
        <end position="334"/>
    </location>
</feature>
<dbReference type="Proteomes" id="UP001217417">
    <property type="component" value="Unassembled WGS sequence"/>
</dbReference>
<dbReference type="PANTHER" id="PTHR42951:SF14">
    <property type="entry name" value="METALLO-BETA-LACTAMASE SUPERFAMILY PROTEIN"/>
    <property type="match status" value="1"/>
</dbReference>
<dbReference type="Gene3D" id="3.60.15.10">
    <property type="entry name" value="Ribonuclease Z/Hydroxyacylglutathione hydrolase-like"/>
    <property type="match status" value="1"/>
</dbReference>
<protein>
    <submittedName>
        <fullName evidence="3">Beta-lactamase-like protein</fullName>
    </submittedName>
</protein>
<gene>
    <name evidence="3" type="ORF">POJ06DRAFT_239879</name>
</gene>
<keyword evidence="4" id="KW-1185">Reference proteome</keyword>
<evidence type="ECO:0000259" key="2">
    <source>
        <dbReference type="SMART" id="SM00849"/>
    </source>
</evidence>
<dbReference type="RefSeq" id="XP_056041593.1">
    <property type="nucleotide sequence ID" value="XM_056186060.1"/>
</dbReference>
<dbReference type="PANTHER" id="PTHR42951">
    <property type="entry name" value="METALLO-BETA-LACTAMASE DOMAIN-CONTAINING"/>
    <property type="match status" value="1"/>
</dbReference>
<name>A0AAD7QMX2_9ASCO</name>
<accession>A0AAD7QMX2</accession>
<dbReference type="Pfam" id="PF00753">
    <property type="entry name" value="Lactamase_B"/>
    <property type="match status" value="1"/>
</dbReference>
<dbReference type="InterPro" id="IPR001279">
    <property type="entry name" value="Metallo-B-lactamas"/>
</dbReference>
<dbReference type="InterPro" id="IPR036866">
    <property type="entry name" value="RibonucZ/Hydroxyglut_hydro"/>
</dbReference>
<dbReference type="AlphaFoldDB" id="A0AAD7QMX2"/>
<keyword evidence="1" id="KW-0732">Signal</keyword>
<comment type="caution">
    <text evidence="3">The sequence shown here is derived from an EMBL/GenBank/DDBJ whole genome shotgun (WGS) entry which is preliminary data.</text>
</comment>
<evidence type="ECO:0000313" key="3">
    <source>
        <dbReference type="EMBL" id="KAJ8098143.1"/>
    </source>
</evidence>
<evidence type="ECO:0000256" key="1">
    <source>
        <dbReference type="SAM" id="SignalP"/>
    </source>
</evidence>
<reference evidence="3" key="1">
    <citation type="submission" date="2023-03" db="EMBL/GenBank/DDBJ databases">
        <title>Near-Complete genome sequence of Lipomyces tetrasporous NRRL Y-64009, an oleaginous yeast capable of growing on lignocellulosic hydrolysates.</title>
        <authorList>
            <consortium name="Lawrence Berkeley National Laboratory"/>
            <person name="Jagtap S.S."/>
            <person name="Liu J.-J."/>
            <person name="Walukiewicz H.E."/>
            <person name="Pangilinan J."/>
            <person name="Lipzen A."/>
            <person name="Ahrendt S."/>
            <person name="Koriabine M."/>
            <person name="Cobaugh K."/>
            <person name="Salamov A."/>
            <person name="Yoshinaga Y."/>
            <person name="Ng V."/>
            <person name="Daum C."/>
            <person name="Grigoriev I.V."/>
            <person name="Slininger P.J."/>
            <person name="Dien B.S."/>
            <person name="Jin Y.-S."/>
            <person name="Rao C.V."/>
        </authorList>
    </citation>
    <scope>NUCLEOTIDE SEQUENCE</scope>
    <source>
        <strain evidence="3">NRRL Y-64009</strain>
    </source>
</reference>
<organism evidence="3 4">
    <name type="scientific">Lipomyces tetrasporus</name>
    <dbReference type="NCBI Taxonomy" id="54092"/>
    <lineage>
        <taxon>Eukaryota</taxon>
        <taxon>Fungi</taxon>
        <taxon>Dikarya</taxon>
        <taxon>Ascomycota</taxon>
        <taxon>Saccharomycotina</taxon>
        <taxon>Lipomycetes</taxon>
        <taxon>Lipomycetales</taxon>
        <taxon>Lipomycetaceae</taxon>
        <taxon>Lipomyces</taxon>
    </lineage>
</organism>
<dbReference type="InterPro" id="IPR050855">
    <property type="entry name" value="NDM-1-like"/>
</dbReference>
<feature type="signal peptide" evidence="1">
    <location>
        <begin position="1"/>
        <end position="21"/>
    </location>
</feature>
<dbReference type="SUPFAM" id="SSF56281">
    <property type="entry name" value="Metallo-hydrolase/oxidoreductase"/>
    <property type="match status" value="1"/>
</dbReference>
<evidence type="ECO:0000313" key="4">
    <source>
        <dbReference type="Proteomes" id="UP001217417"/>
    </source>
</evidence>
<dbReference type="GeneID" id="80881226"/>